<keyword evidence="2" id="KW-1185">Reference proteome</keyword>
<name>A0ABT0UIY1_9ACTN</name>
<proteinExistence type="predicted"/>
<reference evidence="1" key="1">
    <citation type="submission" date="2022-06" db="EMBL/GenBank/DDBJ databases">
        <title>Genome public.</title>
        <authorList>
            <person name="Sun Q."/>
        </authorList>
    </citation>
    <scope>NUCLEOTIDE SEQUENCE</scope>
    <source>
        <strain evidence="1">CWNU-1</strain>
    </source>
</reference>
<dbReference type="Proteomes" id="UP001431429">
    <property type="component" value="Unassembled WGS sequence"/>
</dbReference>
<evidence type="ECO:0000313" key="1">
    <source>
        <dbReference type="EMBL" id="MCM2388291.1"/>
    </source>
</evidence>
<dbReference type="EMBL" id="JAMQAW010000007">
    <property type="protein sequence ID" value="MCM2388291.1"/>
    <property type="molecule type" value="Genomic_DNA"/>
</dbReference>
<accession>A0ABT0UIY1</accession>
<sequence length="161" mass="16633">MLPETMTALAAAGGTAVVQAAGTDAWAEFRQRVARWLSRGNAQRETAELERLDQSADALETAATTGLTEAEREHIRQESGWHARIEALLESLDVTEQKQAAEELRAVLARHSVPGGVSAHQGGLAVGASMGISAEQGSIAAGVIHGGAHIGPTPSPAPSQG</sequence>
<organism evidence="1 2">
    <name type="scientific">Streptomyces albipurpureus</name>
    <dbReference type="NCBI Taxonomy" id="2897419"/>
    <lineage>
        <taxon>Bacteria</taxon>
        <taxon>Bacillati</taxon>
        <taxon>Actinomycetota</taxon>
        <taxon>Actinomycetes</taxon>
        <taxon>Kitasatosporales</taxon>
        <taxon>Streptomycetaceae</taxon>
        <taxon>Streptomyces</taxon>
    </lineage>
</organism>
<comment type="caution">
    <text evidence="1">The sequence shown here is derived from an EMBL/GenBank/DDBJ whole genome shotgun (WGS) entry which is preliminary data.</text>
</comment>
<evidence type="ECO:0000313" key="2">
    <source>
        <dbReference type="Proteomes" id="UP001431429"/>
    </source>
</evidence>
<dbReference type="RefSeq" id="WP_250918632.1">
    <property type="nucleotide sequence ID" value="NZ_JAMQAW010000007.1"/>
</dbReference>
<gene>
    <name evidence="1" type="ORF">NBG84_08255</name>
</gene>
<protein>
    <submittedName>
        <fullName evidence="1">Uncharacterized protein</fullName>
    </submittedName>
</protein>